<name>A0A4S2MMP1_9PEZI</name>
<keyword evidence="3" id="KW-1185">Reference proteome</keyword>
<gene>
    <name evidence="2" type="ORF">EX30DRAFT_385563</name>
</gene>
<reference evidence="2 3" key="1">
    <citation type="submission" date="2019-04" db="EMBL/GenBank/DDBJ databases">
        <title>Comparative genomics and transcriptomics to analyze fruiting body development in filamentous ascomycetes.</title>
        <authorList>
            <consortium name="DOE Joint Genome Institute"/>
            <person name="Lutkenhaus R."/>
            <person name="Traeger S."/>
            <person name="Breuer J."/>
            <person name="Kuo A."/>
            <person name="Lipzen A."/>
            <person name="Pangilinan J."/>
            <person name="Dilworth D."/>
            <person name="Sandor L."/>
            <person name="Poggeler S."/>
            <person name="Barry K."/>
            <person name="Grigoriev I.V."/>
            <person name="Nowrousian M."/>
        </authorList>
    </citation>
    <scope>NUCLEOTIDE SEQUENCE [LARGE SCALE GENOMIC DNA]</scope>
    <source>
        <strain evidence="2 3">CBS 389.68</strain>
    </source>
</reference>
<dbReference type="Proteomes" id="UP000298138">
    <property type="component" value="Unassembled WGS sequence"/>
</dbReference>
<dbReference type="OrthoDB" id="340550at2759"/>
<evidence type="ECO:0000256" key="1">
    <source>
        <dbReference type="SAM" id="MobiDB-lite"/>
    </source>
</evidence>
<proteinExistence type="predicted"/>
<dbReference type="InParanoid" id="A0A4S2MMP1"/>
<feature type="region of interest" description="Disordered" evidence="1">
    <location>
        <begin position="228"/>
        <end position="267"/>
    </location>
</feature>
<feature type="compositionally biased region" description="Low complexity" evidence="1">
    <location>
        <begin position="54"/>
        <end position="69"/>
    </location>
</feature>
<feature type="region of interest" description="Disordered" evidence="1">
    <location>
        <begin position="1"/>
        <end position="100"/>
    </location>
</feature>
<evidence type="ECO:0000313" key="3">
    <source>
        <dbReference type="Proteomes" id="UP000298138"/>
    </source>
</evidence>
<feature type="region of interest" description="Disordered" evidence="1">
    <location>
        <begin position="391"/>
        <end position="422"/>
    </location>
</feature>
<feature type="compositionally biased region" description="Polar residues" evidence="1">
    <location>
        <begin position="132"/>
        <end position="144"/>
    </location>
</feature>
<organism evidence="2 3">
    <name type="scientific">Ascodesmis nigricans</name>
    <dbReference type="NCBI Taxonomy" id="341454"/>
    <lineage>
        <taxon>Eukaryota</taxon>
        <taxon>Fungi</taxon>
        <taxon>Dikarya</taxon>
        <taxon>Ascomycota</taxon>
        <taxon>Pezizomycotina</taxon>
        <taxon>Pezizomycetes</taxon>
        <taxon>Pezizales</taxon>
        <taxon>Ascodesmidaceae</taxon>
        <taxon>Ascodesmis</taxon>
    </lineage>
</organism>
<feature type="region of interest" description="Disordered" evidence="1">
    <location>
        <begin position="438"/>
        <end position="544"/>
    </location>
</feature>
<feature type="compositionally biased region" description="Basic residues" evidence="1">
    <location>
        <begin position="235"/>
        <end position="254"/>
    </location>
</feature>
<dbReference type="EMBL" id="ML220144">
    <property type="protein sequence ID" value="TGZ78225.1"/>
    <property type="molecule type" value="Genomic_DNA"/>
</dbReference>
<feature type="compositionally biased region" description="Low complexity" evidence="1">
    <location>
        <begin position="184"/>
        <end position="195"/>
    </location>
</feature>
<sequence length="567" mass="60436">MNPPLPNTNPSPRPPSTPLPISNLASQLAAHPPPTTFSTGSPSKRPIDDSNLFSARSAKQSKMSSSSSSECPGALLAPFTPAKRPTPTSNRLSLQMPSRGPLSPVLDPVLGYSVARRPRLDFSRACTSLHHTTLAESSPDSSPLASGGFAIPSRNHHNRSLDSPIGPIAPGSSHASSLGSQCMLDYAPSADSSDSSSDDDLDDTDIDDALAASLSSTTTSATKLTESAATLSLRNHQKARQGNKPWRRHHHNHHWPFPGGIGRNPGLSPTLRAGQRGFVGMDVQRRDMLDLGPAALEAPGEVGVVRRPVSRRGSLLPKTKNFQRIKAALIEESCPVDVEVKREAEITRQIREEDEPVSVSGSPYPSPQKLLQQHLQHVNELGMTLTPSLAQVNSTTPTTEGAIPAASATPTPQNRSFQEEAQRHGGFWFSDQMEGIVSPLSGTPFLPPLPPPPRTPSLSSATPQRQNSDGDIIMSTDDPPPPSSSSLFSTPFQPPFPPPPTPLRSSKRRRTHDDLLEPGTLKRRAVSPSVCASPVMAQGSPGRGRWGMGVVGGVMDTSDGLMNMSLQ</sequence>
<dbReference type="PANTHER" id="PTHR42106">
    <property type="entry name" value="CHROMOSOME 10, WHOLE GENOME SHOTGUN SEQUENCE"/>
    <property type="match status" value="1"/>
</dbReference>
<feature type="compositionally biased region" description="Pro residues" evidence="1">
    <location>
        <begin position="445"/>
        <end position="455"/>
    </location>
</feature>
<feature type="region of interest" description="Disordered" evidence="1">
    <location>
        <begin position="132"/>
        <end position="204"/>
    </location>
</feature>
<dbReference type="STRING" id="341454.A0A4S2MMP1"/>
<protein>
    <submittedName>
        <fullName evidence="2">Uncharacterized protein</fullName>
    </submittedName>
</protein>
<dbReference type="PANTHER" id="PTHR42106:SF1">
    <property type="match status" value="1"/>
</dbReference>
<feature type="compositionally biased region" description="Pro residues" evidence="1">
    <location>
        <begin position="492"/>
        <end position="502"/>
    </location>
</feature>
<accession>A0A4S2MMP1</accession>
<feature type="compositionally biased region" description="Pro residues" evidence="1">
    <location>
        <begin position="1"/>
        <end position="18"/>
    </location>
</feature>
<feature type="compositionally biased region" description="Polar residues" evidence="1">
    <location>
        <begin position="86"/>
        <end position="96"/>
    </location>
</feature>
<dbReference type="AlphaFoldDB" id="A0A4S2MMP1"/>
<evidence type="ECO:0000313" key="2">
    <source>
        <dbReference type="EMBL" id="TGZ78225.1"/>
    </source>
</evidence>